<gene>
    <name evidence="1" type="ORF">RHSIM_Rhsim10G0214900</name>
</gene>
<organism evidence="1 2">
    <name type="scientific">Rhododendron simsii</name>
    <name type="common">Sims's rhododendron</name>
    <dbReference type="NCBI Taxonomy" id="118357"/>
    <lineage>
        <taxon>Eukaryota</taxon>
        <taxon>Viridiplantae</taxon>
        <taxon>Streptophyta</taxon>
        <taxon>Embryophyta</taxon>
        <taxon>Tracheophyta</taxon>
        <taxon>Spermatophyta</taxon>
        <taxon>Magnoliopsida</taxon>
        <taxon>eudicotyledons</taxon>
        <taxon>Gunneridae</taxon>
        <taxon>Pentapetalae</taxon>
        <taxon>asterids</taxon>
        <taxon>Ericales</taxon>
        <taxon>Ericaceae</taxon>
        <taxon>Ericoideae</taxon>
        <taxon>Rhodoreae</taxon>
        <taxon>Rhododendron</taxon>
    </lineage>
</organism>
<sequence length="169" mass="19291">MQELVSTIPGMSPLPEVFSHHPECKDLGISCVCFADDLFIAFSGEQNIYRPLIKNVVGDSHNTFVDTSHMTTGYLKDYREYVCSSWAYLKLSKLWDEEILWLIAELCGKSCHSIIRNIARATMIYYIWQERNGGVFQENPRSSSSVLLKVRSDVKLKGCQFSNVKPNFP</sequence>
<evidence type="ECO:0000313" key="1">
    <source>
        <dbReference type="EMBL" id="KAF7130738.1"/>
    </source>
</evidence>
<reference evidence="1" key="1">
    <citation type="submission" date="2019-11" db="EMBL/GenBank/DDBJ databases">
        <authorList>
            <person name="Liu Y."/>
            <person name="Hou J."/>
            <person name="Li T.-Q."/>
            <person name="Guan C.-H."/>
            <person name="Wu X."/>
            <person name="Wu H.-Z."/>
            <person name="Ling F."/>
            <person name="Zhang R."/>
            <person name="Shi X.-G."/>
            <person name="Ren J.-P."/>
            <person name="Chen E.-F."/>
            <person name="Sun J.-M."/>
        </authorList>
    </citation>
    <scope>NUCLEOTIDE SEQUENCE</scope>
    <source>
        <strain evidence="1">Adult_tree_wgs_1</strain>
        <tissue evidence="1">Leaves</tissue>
    </source>
</reference>
<dbReference type="EMBL" id="WJXA01000010">
    <property type="protein sequence ID" value="KAF7130738.1"/>
    <property type="molecule type" value="Genomic_DNA"/>
</dbReference>
<dbReference type="Proteomes" id="UP000626092">
    <property type="component" value="Unassembled WGS sequence"/>
</dbReference>
<evidence type="ECO:0008006" key="3">
    <source>
        <dbReference type="Google" id="ProtNLM"/>
    </source>
</evidence>
<name>A0A834LAY3_RHOSS</name>
<proteinExistence type="predicted"/>
<dbReference type="AlphaFoldDB" id="A0A834LAY3"/>
<evidence type="ECO:0000313" key="2">
    <source>
        <dbReference type="Proteomes" id="UP000626092"/>
    </source>
</evidence>
<protein>
    <recommendedName>
        <fullName evidence="3">Reverse transcriptase domain-containing protein</fullName>
    </recommendedName>
</protein>
<comment type="caution">
    <text evidence="1">The sequence shown here is derived from an EMBL/GenBank/DDBJ whole genome shotgun (WGS) entry which is preliminary data.</text>
</comment>
<accession>A0A834LAY3</accession>
<keyword evidence="2" id="KW-1185">Reference proteome</keyword>